<proteinExistence type="predicted"/>
<dbReference type="GeneID" id="34717595"/>
<feature type="region of interest" description="Disordered" evidence="1">
    <location>
        <begin position="124"/>
        <end position="146"/>
    </location>
</feature>
<dbReference type="InterPro" id="IPR013894">
    <property type="entry name" value="RMI1_OB"/>
</dbReference>
<dbReference type="VEuPathDB" id="FungiDB:KLMA_60379"/>
<dbReference type="KEGG" id="kmx:KLMA_60379"/>
<dbReference type="InterPro" id="IPR042470">
    <property type="entry name" value="RMI1_N_C_sf"/>
</dbReference>
<evidence type="ECO:0000313" key="3">
    <source>
        <dbReference type="EMBL" id="BAO41670.2"/>
    </source>
</evidence>
<name>W0TE77_KLUMD</name>
<gene>
    <name evidence="3" type="primary">RMI1</name>
    <name evidence="3" type="ORF">KLMA_60379</name>
</gene>
<dbReference type="EMBL" id="AP012218">
    <property type="protein sequence ID" value="BAO41670.2"/>
    <property type="molecule type" value="Genomic_DNA"/>
</dbReference>
<accession>W0TE77</accession>
<evidence type="ECO:0000256" key="1">
    <source>
        <dbReference type="SAM" id="MobiDB-lite"/>
    </source>
</evidence>
<feature type="compositionally biased region" description="Low complexity" evidence="1">
    <location>
        <begin position="130"/>
        <end position="146"/>
    </location>
</feature>
<dbReference type="Pfam" id="PF08585">
    <property type="entry name" value="RMI1_N_C"/>
    <property type="match status" value="1"/>
</dbReference>
<dbReference type="Proteomes" id="UP000065495">
    <property type="component" value="Chromosome 6"/>
</dbReference>
<organism evidence="3 4">
    <name type="scientific">Kluyveromyces marxianus (strain DMKU3-1042 / BCC 29191 / NBRC 104275)</name>
    <name type="common">Yeast</name>
    <name type="synonym">Candida kefyr</name>
    <dbReference type="NCBI Taxonomy" id="1003335"/>
    <lineage>
        <taxon>Eukaryota</taxon>
        <taxon>Fungi</taxon>
        <taxon>Dikarya</taxon>
        <taxon>Ascomycota</taxon>
        <taxon>Saccharomycotina</taxon>
        <taxon>Saccharomycetes</taxon>
        <taxon>Saccharomycetales</taxon>
        <taxon>Saccharomycetaceae</taxon>
        <taxon>Kluyveromyces</taxon>
    </lineage>
</organism>
<dbReference type="Gene3D" id="2.40.50.770">
    <property type="entry name" value="RecQ-mediated genome instability protein Rmi1, C-terminal domain"/>
    <property type="match status" value="1"/>
</dbReference>
<dbReference type="RefSeq" id="XP_022677452.1">
    <property type="nucleotide sequence ID" value="XM_022821050.1"/>
</dbReference>
<reference evidence="3 4" key="1">
    <citation type="journal article" date="2015" name="Biotechnol. Biofuels">
        <title>Genetic basis of the highly efficient yeast Kluyveromyces marxianus: complete genome sequence and transcriptome analyses.</title>
        <authorList>
            <person name="Lertwattanasakul N."/>
            <person name="Kosaka T."/>
            <person name="Hosoyama A."/>
            <person name="Suzuki Y."/>
            <person name="Rodrussamee N."/>
            <person name="Matsutani M."/>
            <person name="Murata M."/>
            <person name="Fujimoto N."/>
            <person name="Suprayogi"/>
            <person name="Tsuchikane K."/>
            <person name="Limtong S."/>
            <person name="Fujita N."/>
            <person name="Yamada M."/>
        </authorList>
    </citation>
    <scope>NUCLEOTIDE SEQUENCE [LARGE SCALE GENOMIC DNA]</scope>
    <source>
        <strain evidence="4">DMKU3-1042 / BCC 29191 / NBRC 104275</strain>
    </source>
</reference>
<feature type="domain" description="RecQ mediated genome instability protein 1 OB-fold" evidence="2">
    <location>
        <begin position="63"/>
        <end position="225"/>
    </location>
</feature>
<dbReference type="AlphaFoldDB" id="W0TE77"/>
<protein>
    <submittedName>
        <fullName evidence="3">RecQ-mediated genome instability protein 1</fullName>
    </submittedName>
</protein>
<sequence>MPKKVVSSKGTQLIEYEPISRDPMTSDLRKADITTVTRVLEDPNSLLVQAFNSEPWPAKDVFEQKLKILDRPLLFQVCMIDNVSRSKLTQVDELQVMIDPRRQKVDRLSTSRDRQELISEVNIDEDDDNNGVTSSNANNNQTTSAAKETGNLNQHVYKLTLQDKYGNLFYAINLESIPGLKTCFFGSKLILLPGAVFNRGMFTFTNSTVKLMYGLIQQWNEGKLQKVSDYLQNELNAQNPTLNANGKRTA</sequence>
<evidence type="ECO:0000259" key="2">
    <source>
        <dbReference type="Pfam" id="PF08585"/>
    </source>
</evidence>
<evidence type="ECO:0000313" key="4">
    <source>
        <dbReference type="Proteomes" id="UP000065495"/>
    </source>
</evidence>
<dbReference type="OrthoDB" id="341511at2759"/>